<dbReference type="AlphaFoldDB" id="A0A285VMJ1"/>
<name>A0A285VMJ1_9MICO</name>
<evidence type="ECO:0000313" key="3">
    <source>
        <dbReference type="Proteomes" id="UP000219688"/>
    </source>
</evidence>
<accession>A0A285VMJ1</accession>
<proteinExistence type="predicted"/>
<gene>
    <name evidence="2" type="ORF">SAMN05421879_10516</name>
</gene>
<feature type="region of interest" description="Disordered" evidence="1">
    <location>
        <begin position="25"/>
        <end position="50"/>
    </location>
</feature>
<dbReference type="EMBL" id="OBQK01000005">
    <property type="protein sequence ID" value="SOC55305.1"/>
    <property type="molecule type" value="Genomic_DNA"/>
</dbReference>
<protein>
    <submittedName>
        <fullName evidence="2">Uncharacterized protein</fullName>
    </submittedName>
</protein>
<keyword evidence="3" id="KW-1185">Reference proteome</keyword>
<dbReference type="Proteomes" id="UP000219688">
    <property type="component" value="Unassembled WGS sequence"/>
</dbReference>
<evidence type="ECO:0000313" key="2">
    <source>
        <dbReference type="EMBL" id="SOC55305.1"/>
    </source>
</evidence>
<reference evidence="3" key="1">
    <citation type="submission" date="2017-08" db="EMBL/GenBank/DDBJ databases">
        <authorList>
            <person name="Varghese N."/>
            <person name="Submissions S."/>
        </authorList>
    </citation>
    <scope>NUCLEOTIDE SEQUENCE [LARGE SCALE GENOMIC DNA]</scope>
    <source>
        <strain evidence="3">USBA17B2</strain>
    </source>
</reference>
<evidence type="ECO:0000256" key="1">
    <source>
        <dbReference type="SAM" id="MobiDB-lite"/>
    </source>
</evidence>
<organism evidence="2 3">
    <name type="scientific">Ornithinimicrobium cerasi</name>
    <dbReference type="NCBI Taxonomy" id="2248773"/>
    <lineage>
        <taxon>Bacteria</taxon>
        <taxon>Bacillati</taxon>
        <taxon>Actinomycetota</taxon>
        <taxon>Actinomycetes</taxon>
        <taxon>Micrococcales</taxon>
        <taxon>Ornithinimicrobiaceae</taxon>
        <taxon>Ornithinimicrobium</taxon>
    </lineage>
</organism>
<sequence length="50" mass="5870">MVKSNDKKHGRIYAMRAFLDQFDYEGRDDARGPRAGPRRLFPRAKNTEDD</sequence>